<comment type="caution">
    <text evidence="2">The sequence shown here is derived from an EMBL/GenBank/DDBJ whole genome shotgun (WGS) entry which is preliminary data.</text>
</comment>
<dbReference type="EMBL" id="JBHMFI010000001">
    <property type="protein sequence ID" value="MFB9072089.1"/>
    <property type="molecule type" value="Genomic_DNA"/>
</dbReference>
<evidence type="ECO:0000313" key="3">
    <source>
        <dbReference type="Proteomes" id="UP001589575"/>
    </source>
</evidence>
<organism evidence="2 3">
    <name type="scientific">Citricoccus parietis</name>
    <dbReference type="NCBI Taxonomy" id="592307"/>
    <lineage>
        <taxon>Bacteria</taxon>
        <taxon>Bacillati</taxon>
        <taxon>Actinomycetota</taxon>
        <taxon>Actinomycetes</taxon>
        <taxon>Micrococcales</taxon>
        <taxon>Micrococcaceae</taxon>
        <taxon>Citricoccus</taxon>
    </lineage>
</organism>
<feature type="region of interest" description="Disordered" evidence="1">
    <location>
        <begin position="29"/>
        <end position="130"/>
    </location>
</feature>
<evidence type="ECO:0000256" key="1">
    <source>
        <dbReference type="SAM" id="MobiDB-lite"/>
    </source>
</evidence>
<evidence type="ECO:0000313" key="2">
    <source>
        <dbReference type="EMBL" id="MFB9072089.1"/>
    </source>
</evidence>
<gene>
    <name evidence="2" type="ORF">ACFFX0_13085</name>
</gene>
<protein>
    <submittedName>
        <fullName evidence="2">Uncharacterized protein</fullName>
    </submittedName>
</protein>
<feature type="compositionally biased region" description="Basic residues" evidence="1">
    <location>
        <begin position="116"/>
        <end position="130"/>
    </location>
</feature>
<dbReference type="Proteomes" id="UP001589575">
    <property type="component" value="Unassembled WGS sequence"/>
</dbReference>
<sequence length="130" mass="13532">MLPLGPENALDAACHGAFEDFPSGCTVLHRTVTTPTPPLSSLENGTEGVPIDPADPSPSGRLLPDSGNTAPRRTLSAFDSSHPRSTSLHLRFHDGDLHAQEHPAPRCCGTAGSGRGGRRRHGPGARRSGG</sequence>
<keyword evidence="3" id="KW-1185">Reference proteome</keyword>
<name>A0ABV5FZH7_9MICC</name>
<reference evidence="2 3" key="1">
    <citation type="submission" date="2024-09" db="EMBL/GenBank/DDBJ databases">
        <authorList>
            <person name="Sun Q."/>
            <person name="Mori K."/>
        </authorList>
    </citation>
    <scope>NUCLEOTIDE SEQUENCE [LARGE SCALE GENOMIC DNA]</scope>
    <source>
        <strain evidence="2 3">CCM 7609</strain>
    </source>
</reference>
<feature type="compositionally biased region" description="Basic and acidic residues" evidence="1">
    <location>
        <begin position="91"/>
        <end position="104"/>
    </location>
</feature>
<feature type="compositionally biased region" description="Polar residues" evidence="1">
    <location>
        <begin position="66"/>
        <end position="88"/>
    </location>
</feature>
<accession>A0ABV5FZH7</accession>
<proteinExistence type="predicted"/>